<sequence length="493" mass="55164">MLENNDLLPEEQAHPELQQDLQAIYQWKPEEKQAYQRVRERLMQNTQPIPAPEPVQLPSQQNRPASDSLTSPIRNKHQRWIQRINTYAAVFFVAALVGALALTFWSIPHSRTHVGTSPSSDKVRTPILLYEGVRLAMITDQIGWAMGDQVKNPFSTVLHTTDGGKHWQDVTPSGAKQLGEIYVLDEEMAWVPLYEHSDLPNAVALTIDGGKTWQHYQCPNKYPCAVDYVDHDHAWLTYQPSDTTSESGGVLTGSSTPLVSTQPTQATKQAKKPVLYHTSNGGKTWQPVGDLPPSVLSLQFINDQTGWLETMEFSQQDHAPVWRLYITHDGGHSWKEQMLPKAKGIKSLGYMSLPVFTTKDDGYLFAGKALNQQEYVYTTQDGGNSWQINSNALPAYVFTRQVIDQKHIIGNALDNRNSSTVGVGDIIMLTLVNGQWTQTRYPLPSKVHLIDECFISTEEGIIIVDTAGHTFDVFKTTNGGKTWQKIGSLIKGT</sequence>
<accession>A0A8J3IQ99</accession>
<keyword evidence="2" id="KW-1133">Transmembrane helix</keyword>
<dbReference type="Proteomes" id="UP000597444">
    <property type="component" value="Unassembled WGS sequence"/>
</dbReference>
<organism evidence="3 4">
    <name type="scientific">Reticulibacter mediterranei</name>
    <dbReference type="NCBI Taxonomy" id="2778369"/>
    <lineage>
        <taxon>Bacteria</taxon>
        <taxon>Bacillati</taxon>
        <taxon>Chloroflexota</taxon>
        <taxon>Ktedonobacteria</taxon>
        <taxon>Ktedonobacterales</taxon>
        <taxon>Reticulibacteraceae</taxon>
        <taxon>Reticulibacter</taxon>
    </lineage>
</organism>
<gene>
    <name evidence="3" type="ORF">KSF_100220</name>
</gene>
<dbReference type="AlphaFoldDB" id="A0A8J3IQ99"/>
<feature type="transmembrane region" description="Helical" evidence="2">
    <location>
        <begin position="84"/>
        <end position="107"/>
    </location>
</feature>
<evidence type="ECO:0000313" key="4">
    <source>
        <dbReference type="Proteomes" id="UP000597444"/>
    </source>
</evidence>
<proteinExistence type="predicted"/>
<dbReference type="Gene3D" id="2.130.10.10">
    <property type="entry name" value="YVTN repeat-like/Quinoprotein amine dehydrogenase"/>
    <property type="match status" value="2"/>
</dbReference>
<evidence type="ECO:0000256" key="1">
    <source>
        <dbReference type="SAM" id="MobiDB-lite"/>
    </source>
</evidence>
<evidence type="ECO:0008006" key="5">
    <source>
        <dbReference type="Google" id="ProtNLM"/>
    </source>
</evidence>
<evidence type="ECO:0000256" key="2">
    <source>
        <dbReference type="SAM" id="Phobius"/>
    </source>
</evidence>
<dbReference type="SUPFAM" id="SSF110296">
    <property type="entry name" value="Oligoxyloglucan reducing end-specific cellobiohydrolase"/>
    <property type="match status" value="1"/>
</dbReference>
<feature type="region of interest" description="Disordered" evidence="1">
    <location>
        <begin position="48"/>
        <end position="71"/>
    </location>
</feature>
<dbReference type="PANTHER" id="PTHR47199">
    <property type="entry name" value="PHOTOSYSTEM II STABILITY/ASSEMBLY FACTOR HCF136, CHLOROPLASTIC"/>
    <property type="match status" value="1"/>
</dbReference>
<feature type="compositionally biased region" description="Polar residues" evidence="1">
    <location>
        <begin position="57"/>
        <end position="71"/>
    </location>
</feature>
<keyword evidence="2" id="KW-0812">Transmembrane</keyword>
<dbReference type="PANTHER" id="PTHR47199:SF2">
    <property type="entry name" value="PHOTOSYSTEM II STABILITY_ASSEMBLY FACTOR HCF136, CHLOROPLASTIC"/>
    <property type="match status" value="1"/>
</dbReference>
<reference evidence="3" key="1">
    <citation type="submission" date="2020-10" db="EMBL/GenBank/DDBJ databases">
        <title>Taxonomic study of unclassified bacteria belonging to the class Ktedonobacteria.</title>
        <authorList>
            <person name="Yabe S."/>
            <person name="Wang C.M."/>
            <person name="Zheng Y."/>
            <person name="Sakai Y."/>
            <person name="Cavaletti L."/>
            <person name="Monciardini P."/>
            <person name="Donadio S."/>
        </authorList>
    </citation>
    <scope>NUCLEOTIDE SEQUENCE</scope>
    <source>
        <strain evidence="3">ID150040</strain>
    </source>
</reference>
<keyword evidence="4" id="KW-1185">Reference proteome</keyword>
<dbReference type="EMBL" id="BNJK01000002">
    <property type="protein sequence ID" value="GHO99974.1"/>
    <property type="molecule type" value="Genomic_DNA"/>
</dbReference>
<evidence type="ECO:0000313" key="3">
    <source>
        <dbReference type="EMBL" id="GHO99974.1"/>
    </source>
</evidence>
<name>A0A8J3IQ99_9CHLR</name>
<dbReference type="InterPro" id="IPR015943">
    <property type="entry name" value="WD40/YVTN_repeat-like_dom_sf"/>
</dbReference>
<dbReference type="RefSeq" id="WP_220210583.1">
    <property type="nucleotide sequence ID" value="NZ_BNJK01000002.1"/>
</dbReference>
<keyword evidence="2" id="KW-0472">Membrane</keyword>
<protein>
    <recommendedName>
        <fullName evidence="5">Photosynthesis system II assembly factor Ycf48/Hcf136-like domain-containing protein</fullName>
    </recommendedName>
</protein>
<comment type="caution">
    <text evidence="3">The sequence shown here is derived from an EMBL/GenBank/DDBJ whole genome shotgun (WGS) entry which is preliminary data.</text>
</comment>